<comment type="caution">
    <text evidence="10">The sequence shown here is derived from an EMBL/GenBank/DDBJ whole genome shotgun (WGS) entry which is preliminary data.</text>
</comment>
<feature type="domain" description="PPIase cyclophilin-type" evidence="8">
    <location>
        <begin position="130"/>
        <end position="286"/>
    </location>
</feature>
<name>A0A177AY92_9BILA</name>
<evidence type="ECO:0000256" key="4">
    <source>
        <dbReference type="ARBA" id="ARBA00023110"/>
    </source>
</evidence>
<keyword evidence="4 7" id="KW-0697">Rotamase</keyword>
<dbReference type="PROSITE" id="PS50072">
    <property type="entry name" value="CSA_PPIASE_2"/>
    <property type="match status" value="1"/>
</dbReference>
<proteinExistence type="inferred from homology"/>
<evidence type="ECO:0000256" key="3">
    <source>
        <dbReference type="ARBA" id="ARBA00022884"/>
    </source>
</evidence>
<dbReference type="InterPro" id="IPR002130">
    <property type="entry name" value="Cyclophilin-type_PPIase_dom"/>
</dbReference>
<dbReference type="InterPro" id="IPR034168">
    <property type="entry name" value="PPIE_RRM"/>
</dbReference>
<dbReference type="OrthoDB" id="193499at2759"/>
<dbReference type="InterPro" id="IPR012677">
    <property type="entry name" value="Nucleotide-bd_a/b_plait_sf"/>
</dbReference>
<evidence type="ECO:0000259" key="8">
    <source>
        <dbReference type="PROSITE" id="PS50072"/>
    </source>
</evidence>
<dbReference type="InterPro" id="IPR029000">
    <property type="entry name" value="Cyclophilin-like_dom_sf"/>
</dbReference>
<comment type="catalytic activity">
    <reaction evidence="1 7">
        <text>[protein]-peptidylproline (omega=180) = [protein]-peptidylproline (omega=0)</text>
        <dbReference type="Rhea" id="RHEA:16237"/>
        <dbReference type="Rhea" id="RHEA-COMP:10747"/>
        <dbReference type="Rhea" id="RHEA-COMP:10748"/>
        <dbReference type="ChEBI" id="CHEBI:83833"/>
        <dbReference type="ChEBI" id="CHEBI:83834"/>
        <dbReference type="EC" id="5.2.1.8"/>
    </reaction>
</comment>
<dbReference type="InterPro" id="IPR000504">
    <property type="entry name" value="RRM_dom"/>
</dbReference>
<keyword evidence="11" id="KW-1185">Reference proteome</keyword>
<dbReference type="Pfam" id="PF00160">
    <property type="entry name" value="Pro_isomerase"/>
    <property type="match status" value="1"/>
</dbReference>
<keyword evidence="3 6" id="KW-0694">RNA-binding</keyword>
<dbReference type="GO" id="GO:0016018">
    <property type="term" value="F:cyclosporin A binding"/>
    <property type="evidence" value="ECO:0007669"/>
    <property type="project" value="TreeGrafter"/>
</dbReference>
<dbReference type="GO" id="GO:0003723">
    <property type="term" value="F:RNA binding"/>
    <property type="evidence" value="ECO:0007669"/>
    <property type="project" value="UniProtKB-UniRule"/>
</dbReference>
<evidence type="ECO:0000259" key="9">
    <source>
        <dbReference type="PROSITE" id="PS50102"/>
    </source>
</evidence>
<evidence type="ECO:0000256" key="6">
    <source>
        <dbReference type="PROSITE-ProRule" id="PRU00176"/>
    </source>
</evidence>
<dbReference type="CDD" id="cd12347">
    <property type="entry name" value="RRM_PPIE"/>
    <property type="match status" value="1"/>
</dbReference>
<dbReference type="AlphaFoldDB" id="A0A177AY92"/>
<evidence type="ECO:0000313" key="10">
    <source>
        <dbReference type="EMBL" id="OAF66969.1"/>
    </source>
</evidence>
<dbReference type="Pfam" id="PF00076">
    <property type="entry name" value="RRM_1"/>
    <property type="match status" value="1"/>
</dbReference>
<evidence type="ECO:0000256" key="1">
    <source>
        <dbReference type="ARBA" id="ARBA00000971"/>
    </source>
</evidence>
<dbReference type="PANTHER" id="PTHR11071">
    <property type="entry name" value="PEPTIDYL-PROLYL CIS-TRANS ISOMERASE"/>
    <property type="match status" value="1"/>
</dbReference>
<protein>
    <recommendedName>
        <fullName evidence="7">Peptidyl-prolyl cis-trans isomerase</fullName>
        <shortName evidence="7">PPIase</shortName>
        <ecNumber evidence="7">5.2.1.8</ecNumber>
    </recommendedName>
</protein>
<evidence type="ECO:0000256" key="2">
    <source>
        <dbReference type="ARBA" id="ARBA00002388"/>
    </source>
</evidence>
<dbReference type="PROSITE" id="PS50102">
    <property type="entry name" value="RRM"/>
    <property type="match status" value="1"/>
</dbReference>
<organism evidence="10 11">
    <name type="scientific">Intoshia linei</name>
    <dbReference type="NCBI Taxonomy" id="1819745"/>
    <lineage>
        <taxon>Eukaryota</taxon>
        <taxon>Metazoa</taxon>
        <taxon>Spiralia</taxon>
        <taxon>Lophotrochozoa</taxon>
        <taxon>Mesozoa</taxon>
        <taxon>Orthonectida</taxon>
        <taxon>Rhopaluridae</taxon>
        <taxon>Intoshia</taxon>
    </lineage>
</organism>
<dbReference type="SMART" id="SM00360">
    <property type="entry name" value="RRM"/>
    <property type="match status" value="1"/>
</dbReference>
<dbReference type="GO" id="GO:0003755">
    <property type="term" value="F:peptidyl-prolyl cis-trans isomerase activity"/>
    <property type="evidence" value="ECO:0007669"/>
    <property type="project" value="UniProtKB-UniRule"/>
</dbReference>
<comment type="similarity">
    <text evidence="7">Belongs to the cyclophilin-type PPIase family.</text>
</comment>
<dbReference type="SUPFAM" id="SSF50891">
    <property type="entry name" value="Cyclophilin-like"/>
    <property type="match status" value="1"/>
</dbReference>
<dbReference type="SUPFAM" id="SSF54928">
    <property type="entry name" value="RNA-binding domain, RBD"/>
    <property type="match status" value="1"/>
</dbReference>
<evidence type="ECO:0000313" key="11">
    <source>
        <dbReference type="Proteomes" id="UP000078046"/>
    </source>
</evidence>
<dbReference type="FunFam" id="2.40.100.10:FF:000013">
    <property type="entry name" value="Peptidyl-prolyl cis-trans isomerase"/>
    <property type="match status" value="1"/>
</dbReference>
<accession>A0A177AY92</accession>
<dbReference type="GO" id="GO:0006457">
    <property type="term" value="P:protein folding"/>
    <property type="evidence" value="ECO:0007669"/>
    <property type="project" value="InterPro"/>
</dbReference>
<evidence type="ECO:0000256" key="5">
    <source>
        <dbReference type="ARBA" id="ARBA00023235"/>
    </source>
</evidence>
<gene>
    <name evidence="10" type="ORF">A3Q56_05290</name>
</gene>
<dbReference type="EMBL" id="LWCA01000780">
    <property type="protein sequence ID" value="OAF66969.1"/>
    <property type="molecule type" value="Genomic_DNA"/>
</dbReference>
<dbReference type="InterPro" id="IPR020892">
    <property type="entry name" value="Cyclophilin-type_PPIase_CS"/>
</dbReference>
<dbReference type="PANTHER" id="PTHR11071:SF561">
    <property type="entry name" value="PEPTIDYL-PROLYL CIS-TRANS ISOMERASE D-RELATED"/>
    <property type="match status" value="1"/>
</dbReference>
<evidence type="ECO:0000256" key="7">
    <source>
        <dbReference type="RuleBase" id="RU363019"/>
    </source>
</evidence>
<keyword evidence="5 7" id="KW-0413">Isomerase</keyword>
<dbReference type="Gene3D" id="3.30.70.330">
    <property type="match status" value="1"/>
</dbReference>
<sequence>MSTENRIIYIGGLADHVNEKKVRQLCCPFGELLTVNIPIDYSTQKHRGFAFVEFELPDDADDAVDNLHNGEYFGRILKVNLSKQKGVSQNSARPIWSTDDWMRRYANETEEEEQVDTTIPESLQLNQRVFMEIGIGAESMGKIVILLREDVTPKTCENFRALCTHEQNFGYKNSIFHRIIKKFMCQAGDYTNHDGTGGNSIFGDQFDDENFKLKHEGLGTVSMANAGPNTNGSQFFISFSKTDWLDGKHVVFGKVVEGIDILKKIETYGTESGKPTEKIIILDCGAVE</sequence>
<dbReference type="GO" id="GO:0005737">
    <property type="term" value="C:cytoplasm"/>
    <property type="evidence" value="ECO:0007669"/>
    <property type="project" value="TreeGrafter"/>
</dbReference>
<comment type="function">
    <text evidence="2 7">PPIases accelerate the folding of proteins. It catalyzes the cis-trans isomerization of proline imidic peptide bonds in oligopeptides.</text>
</comment>
<reference evidence="10 11" key="1">
    <citation type="submission" date="2016-04" db="EMBL/GenBank/DDBJ databases">
        <title>The genome of Intoshia linei affirms orthonectids as highly simplified spiralians.</title>
        <authorList>
            <person name="Mikhailov K.V."/>
            <person name="Slusarev G.S."/>
            <person name="Nikitin M.A."/>
            <person name="Logacheva M.D."/>
            <person name="Penin A."/>
            <person name="Aleoshin V."/>
            <person name="Panchin Y.V."/>
        </authorList>
    </citation>
    <scope>NUCLEOTIDE SEQUENCE [LARGE SCALE GENOMIC DNA]</scope>
    <source>
        <strain evidence="10">Intl2013</strain>
        <tissue evidence="10">Whole animal</tissue>
    </source>
</reference>
<dbReference type="PRINTS" id="PR00153">
    <property type="entry name" value="CSAPPISMRASE"/>
</dbReference>
<dbReference type="Gene3D" id="2.40.100.10">
    <property type="entry name" value="Cyclophilin-like"/>
    <property type="match status" value="1"/>
</dbReference>
<dbReference type="Proteomes" id="UP000078046">
    <property type="component" value="Unassembled WGS sequence"/>
</dbReference>
<dbReference type="EC" id="5.2.1.8" evidence="7"/>
<feature type="domain" description="RRM" evidence="9">
    <location>
        <begin position="6"/>
        <end position="84"/>
    </location>
</feature>
<dbReference type="InterPro" id="IPR035979">
    <property type="entry name" value="RBD_domain_sf"/>
</dbReference>
<dbReference type="PROSITE" id="PS00170">
    <property type="entry name" value="CSA_PPIASE_1"/>
    <property type="match status" value="1"/>
</dbReference>